<dbReference type="EMBL" id="CM026432">
    <property type="protein sequence ID" value="KAG0557524.1"/>
    <property type="molecule type" value="Genomic_DNA"/>
</dbReference>
<evidence type="ECO:0000256" key="2">
    <source>
        <dbReference type="ARBA" id="ARBA00023163"/>
    </source>
</evidence>
<accession>A0A8T0GGT5</accession>
<dbReference type="EMBL" id="CM026432">
    <property type="protein sequence ID" value="KAG0557523.1"/>
    <property type="molecule type" value="Genomic_DNA"/>
</dbReference>
<evidence type="ECO:0000313" key="3">
    <source>
        <dbReference type="EMBL" id="KAG0557524.1"/>
    </source>
</evidence>
<dbReference type="Proteomes" id="UP000822688">
    <property type="component" value="Chromosome 11"/>
</dbReference>
<organism evidence="3 4">
    <name type="scientific">Ceratodon purpureus</name>
    <name type="common">Fire moss</name>
    <name type="synonym">Dicranum purpureum</name>
    <dbReference type="NCBI Taxonomy" id="3225"/>
    <lineage>
        <taxon>Eukaryota</taxon>
        <taxon>Viridiplantae</taxon>
        <taxon>Streptophyta</taxon>
        <taxon>Embryophyta</taxon>
        <taxon>Bryophyta</taxon>
        <taxon>Bryophytina</taxon>
        <taxon>Bryopsida</taxon>
        <taxon>Dicranidae</taxon>
        <taxon>Pseudoditrichales</taxon>
        <taxon>Ditrichaceae</taxon>
        <taxon>Ceratodon</taxon>
    </lineage>
</organism>
<reference evidence="3 4" key="1">
    <citation type="submission" date="2020-06" db="EMBL/GenBank/DDBJ databases">
        <title>WGS assembly of Ceratodon purpureus strain R40.</title>
        <authorList>
            <person name="Carey S.B."/>
            <person name="Jenkins J."/>
            <person name="Shu S."/>
            <person name="Lovell J.T."/>
            <person name="Sreedasyam A."/>
            <person name="Maumus F."/>
            <person name="Tiley G.P."/>
            <person name="Fernandez-Pozo N."/>
            <person name="Barry K."/>
            <person name="Chen C."/>
            <person name="Wang M."/>
            <person name="Lipzen A."/>
            <person name="Daum C."/>
            <person name="Saski C.A."/>
            <person name="Payton A.C."/>
            <person name="Mcbreen J.C."/>
            <person name="Conrad R.E."/>
            <person name="Kollar L.M."/>
            <person name="Olsson S."/>
            <person name="Huttunen S."/>
            <person name="Landis J.B."/>
            <person name="Wickett N.J."/>
            <person name="Johnson M.G."/>
            <person name="Rensing S.A."/>
            <person name="Grimwood J."/>
            <person name="Schmutz J."/>
            <person name="Mcdaniel S.F."/>
        </authorList>
    </citation>
    <scope>NUCLEOTIDE SEQUENCE [LARGE SCALE GENOMIC DNA]</scope>
    <source>
        <strain evidence="3 4">R40</strain>
    </source>
</reference>
<evidence type="ECO:0000313" key="4">
    <source>
        <dbReference type="Proteomes" id="UP000822688"/>
    </source>
</evidence>
<keyword evidence="1" id="KW-0805">Transcription regulation</keyword>
<comment type="caution">
    <text evidence="3">The sequence shown here is derived from an EMBL/GenBank/DDBJ whole genome shotgun (WGS) entry which is preliminary data.</text>
</comment>
<sequence>MSKDTALLWSNQALDEDLSLIFQQRYAKPSTDYWGVFTPTERERQFSLGELSPQFTTKNLENSSSLLPDLLSHILPVSPQFDPPPDVRTVLSKDLEEGSSLGVQRQNFNSVPWSVNGGDGAVDSEIPAHVTNNAQQQSALPASLPQADQIEVRLPLETNNSPVRETQIKRQRAGSGVKIRRFCAQTIRPRKNAGVQAIGWPVATVFREGQQLLQQYHHQAPCNDLAEVRVLESEAEQRRIMGMDEWYLNSAADAGLQLVHLLLACAEAVDNLQFNLVHVLLMRLRVLIEPRSNTMQRLAAIFVTALTARITRTAEGGLYMGYHKDDSIPVSESLKYFGVVYNYTPLGKFPHVILNQIILDAVEKDSSIHIIDLNTEWRGMQWPAFIHALAMRPGAAPRLRITALGRAADLSHAQKKLHMFAQNMQFSLEFCPIVVDLKDFDLSMLDIREDEAICINCFSTLHQFLAAEDSQVHKFFCDLKSLNPRVFVISDNDTDHNSPSFLHRFVECLKYYSAVFDALDASIPDRESLLEIEQLFAGQKIRNIIACEGNARIERHENMASWNRRLLAAGFQRCPIAARVVNHASLQLTMYYVDGFTLSIKEGYVGLGWKNMPLVGIAAWCTNHCEPHQNQQSIP</sequence>
<dbReference type="Pfam" id="PF03514">
    <property type="entry name" value="GRAS"/>
    <property type="match status" value="1"/>
</dbReference>
<proteinExistence type="predicted"/>
<keyword evidence="2" id="KW-0804">Transcription</keyword>
<evidence type="ECO:0000256" key="1">
    <source>
        <dbReference type="ARBA" id="ARBA00023015"/>
    </source>
</evidence>
<name>A0A8T0GGT5_CERPU</name>
<dbReference type="AlphaFoldDB" id="A0A8T0GGT5"/>
<dbReference type="PROSITE" id="PS50985">
    <property type="entry name" value="GRAS"/>
    <property type="match status" value="1"/>
</dbReference>
<protein>
    <submittedName>
        <fullName evidence="3">Uncharacterized protein</fullName>
    </submittedName>
</protein>
<gene>
    <name evidence="3" type="ORF">KC19_11G137400</name>
</gene>
<dbReference type="PANTHER" id="PTHR31636">
    <property type="entry name" value="OSJNBA0084A10.13 PROTEIN-RELATED"/>
    <property type="match status" value="1"/>
</dbReference>
<dbReference type="InterPro" id="IPR005202">
    <property type="entry name" value="TF_GRAS"/>
</dbReference>
<keyword evidence="4" id="KW-1185">Reference proteome</keyword>